<organism evidence="1 2">
    <name type="scientific">Gossypium stocksii</name>
    <dbReference type="NCBI Taxonomy" id="47602"/>
    <lineage>
        <taxon>Eukaryota</taxon>
        <taxon>Viridiplantae</taxon>
        <taxon>Streptophyta</taxon>
        <taxon>Embryophyta</taxon>
        <taxon>Tracheophyta</taxon>
        <taxon>Spermatophyta</taxon>
        <taxon>Magnoliopsida</taxon>
        <taxon>eudicotyledons</taxon>
        <taxon>Gunneridae</taxon>
        <taxon>Pentapetalae</taxon>
        <taxon>rosids</taxon>
        <taxon>malvids</taxon>
        <taxon>Malvales</taxon>
        <taxon>Malvaceae</taxon>
        <taxon>Malvoideae</taxon>
        <taxon>Gossypium</taxon>
    </lineage>
</organism>
<gene>
    <name evidence="1" type="ORF">J1N35_019222</name>
</gene>
<evidence type="ECO:0000313" key="1">
    <source>
        <dbReference type="EMBL" id="KAH1091965.1"/>
    </source>
</evidence>
<keyword evidence="2" id="KW-1185">Reference proteome</keyword>
<name>A0A9D3VRX7_9ROSI</name>
<dbReference type="Proteomes" id="UP000828251">
    <property type="component" value="Unassembled WGS sequence"/>
</dbReference>
<comment type="caution">
    <text evidence="1">The sequence shown here is derived from an EMBL/GenBank/DDBJ whole genome shotgun (WGS) entry which is preliminary data.</text>
</comment>
<dbReference type="AlphaFoldDB" id="A0A9D3VRX7"/>
<reference evidence="1 2" key="1">
    <citation type="journal article" date="2021" name="Plant Biotechnol. J.">
        <title>Multi-omics assisted identification of the key and species-specific regulatory components of drought-tolerant mechanisms in Gossypium stocksii.</title>
        <authorList>
            <person name="Yu D."/>
            <person name="Ke L."/>
            <person name="Zhang D."/>
            <person name="Wu Y."/>
            <person name="Sun Y."/>
            <person name="Mei J."/>
            <person name="Sun J."/>
            <person name="Sun Y."/>
        </authorList>
    </citation>
    <scope>NUCLEOTIDE SEQUENCE [LARGE SCALE GENOMIC DNA]</scope>
    <source>
        <strain evidence="2">cv. E1</strain>
        <tissue evidence="1">Leaf</tissue>
    </source>
</reference>
<protein>
    <submittedName>
        <fullName evidence="1">Uncharacterized protein</fullName>
    </submittedName>
</protein>
<proteinExistence type="predicted"/>
<evidence type="ECO:0000313" key="2">
    <source>
        <dbReference type="Proteomes" id="UP000828251"/>
    </source>
</evidence>
<sequence>MGKFHAKLCDLSNQTLALGEEYSNYRKKKKSLCVIWSDEDSTSIFKSNEDPLSNYVAFTTSVITISNVDNDKRGLYRRVCGVNAKLLQENTHMKKENTKLVNQVKTKQKSLLAEELNNLEKI</sequence>
<accession>A0A9D3VRX7</accession>
<dbReference type="EMBL" id="JAIQCV010000006">
    <property type="protein sequence ID" value="KAH1091965.1"/>
    <property type="molecule type" value="Genomic_DNA"/>
</dbReference>